<feature type="region of interest" description="Disordered" evidence="2">
    <location>
        <begin position="169"/>
        <end position="226"/>
    </location>
</feature>
<evidence type="ECO:0000256" key="2">
    <source>
        <dbReference type="SAM" id="MobiDB-lite"/>
    </source>
</evidence>
<feature type="domain" description="CCHC-type" evidence="3">
    <location>
        <begin position="278"/>
        <end position="293"/>
    </location>
</feature>
<feature type="region of interest" description="Disordered" evidence="2">
    <location>
        <begin position="420"/>
        <end position="453"/>
    </location>
</feature>
<protein>
    <recommendedName>
        <fullName evidence="3">CCHC-type domain-containing protein</fullName>
    </recommendedName>
</protein>
<dbReference type="PANTHER" id="PTHR46978">
    <property type="entry name" value="ZINC KNUCKLE (CCHC-TYPE) FAMILY PROTEIN"/>
    <property type="match status" value="1"/>
</dbReference>
<feature type="domain" description="CCHC-type" evidence="3">
    <location>
        <begin position="237"/>
        <end position="251"/>
    </location>
</feature>
<dbReference type="AlphaFoldDB" id="A0A6G0WBQ6"/>
<evidence type="ECO:0000256" key="1">
    <source>
        <dbReference type="PROSITE-ProRule" id="PRU00047"/>
    </source>
</evidence>
<organism evidence="4 5">
    <name type="scientific">Aphanomyces euteiches</name>
    <dbReference type="NCBI Taxonomy" id="100861"/>
    <lineage>
        <taxon>Eukaryota</taxon>
        <taxon>Sar</taxon>
        <taxon>Stramenopiles</taxon>
        <taxon>Oomycota</taxon>
        <taxon>Saprolegniomycetes</taxon>
        <taxon>Saprolegniales</taxon>
        <taxon>Verrucalvaceae</taxon>
        <taxon>Aphanomyces</taxon>
    </lineage>
</organism>
<evidence type="ECO:0000313" key="4">
    <source>
        <dbReference type="EMBL" id="KAF0724349.1"/>
    </source>
</evidence>
<feature type="compositionally biased region" description="Basic residues" evidence="2">
    <location>
        <begin position="444"/>
        <end position="453"/>
    </location>
</feature>
<dbReference type="SUPFAM" id="SSF57756">
    <property type="entry name" value="Retrovirus zinc finger-like domains"/>
    <property type="match status" value="3"/>
</dbReference>
<dbReference type="Pfam" id="PF00098">
    <property type="entry name" value="zf-CCHC"/>
    <property type="match status" value="2"/>
</dbReference>
<feature type="compositionally biased region" description="Basic and acidic residues" evidence="2">
    <location>
        <begin position="424"/>
        <end position="443"/>
    </location>
</feature>
<dbReference type="PROSITE" id="PS50158">
    <property type="entry name" value="ZF_CCHC"/>
    <property type="match status" value="4"/>
</dbReference>
<dbReference type="GO" id="GO:0008270">
    <property type="term" value="F:zinc ion binding"/>
    <property type="evidence" value="ECO:0007669"/>
    <property type="project" value="UniProtKB-KW"/>
</dbReference>
<proteinExistence type="predicted"/>
<evidence type="ECO:0000313" key="5">
    <source>
        <dbReference type="Proteomes" id="UP000481153"/>
    </source>
</evidence>
<gene>
    <name evidence="4" type="ORF">Ae201684_017010</name>
</gene>
<feature type="compositionally biased region" description="Acidic residues" evidence="2">
    <location>
        <begin position="15"/>
        <end position="25"/>
    </location>
</feature>
<keyword evidence="1" id="KW-0479">Metal-binding</keyword>
<keyword evidence="1" id="KW-0863">Zinc-finger</keyword>
<reference evidence="4 5" key="1">
    <citation type="submission" date="2019-07" db="EMBL/GenBank/DDBJ databases">
        <title>Genomics analysis of Aphanomyces spp. identifies a new class of oomycete effector associated with host adaptation.</title>
        <authorList>
            <person name="Gaulin E."/>
        </authorList>
    </citation>
    <scope>NUCLEOTIDE SEQUENCE [LARGE SCALE GENOMIC DNA]</scope>
    <source>
        <strain evidence="4 5">ATCC 201684</strain>
    </source>
</reference>
<accession>A0A6G0WBQ6</accession>
<feature type="compositionally biased region" description="Polar residues" evidence="2">
    <location>
        <begin position="35"/>
        <end position="44"/>
    </location>
</feature>
<name>A0A6G0WBQ6_9STRA</name>
<dbReference type="PANTHER" id="PTHR46978:SF1">
    <property type="entry name" value="ZINC KNUCKLE (CCHC-TYPE) FAMILY PROTEIN"/>
    <property type="match status" value="1"/>
</dbReference>
<keyword evidence="5" id="KW-1185">Reference proteome</keyword>
<keyword evidence="1" id="KW-0862">Zinc</keyword>
<dbReference type="InterPro" id="IPR036875">
    <property type="entry name" value="Znf_CCHC_sf"/>
</dbReference>
<dbReference type="GO" id="GO:0003676">
    <property type="term" value="F:nucleic acid binding"/>
    <property type="evidence" value="ECO:0007669"/>
    <property type="project" value="InterPro"/>
</dbReference>
<dbReference type="SMART" id="SM00343">
    <property type="entry name" value="ZnF_C2HC"/>
    <property type="match status" value="5"/>
</dbReference>
<feature type="compositionally biased region" description="Basic and acidic residues" evidence="2">
    <location>
        <begin position="206"/>
        <end position="226"/>
    </location>
</feature>
<feature type="region of interest" description="Disordered" evidence="2">
    <location>
        <begin position="1"/>
        <end position="137"/>
    </location>
</feature>
<dbReference type="Proteomes" id="UP000481153">
    <property type="component" value="Unassembled WGS sequence"/>
</dbReference>
<feature type="compositionally biased region" description="Acidic residues" evidence="2">
    <location>
        <begin position="178"/>
        <end position="190"/>
    </location>
</feature>
<dbReference type="EMBL" id="VJMJ01000273">
    <property type="protein sequence ID" value="KAF0724349.1"/>
    <property type="molecule type" value="Genomic_DNA"/>
</dbReference>
<evidence type="ECO:0000259" key="3">
    <source>
        <dbReference type="PROSITE" id="PS50158"/>
    </source>
</evidence>
<dbReference type="VEuPathDB" id="FungiDB:AeMF1_021456"/>
<feature type="domain" description="CCHC-type" evidence="3">
    <location>
        <begin position="400"/>
        <end position="413"/>
    </location>
</feature>
<dbReference type="InterPro" id="IPR001878">
    <property type="entry name" value="Znf_CCHC"/>
</dbReference>
<dbReference type="Gene3D" id="4.10.60.10">
    <property type="entry name" value="Zinc finger, CCHC-type"/>
    <property type="match status" value="3"/>
</dbReference>
<feature type="domain" description="CCHC-type" evidence="3">
    <location>
        <begin position="260"/>
        <end position="274"/>
    </location>
</feature>
<comment type="caution">
    <text evidence="4">The sequence shown here is derived from an EMBL/GenBank/DDBJ whole genome shotgun (WGS) entry which is preliminary data.</text>
</comment>
<sequence length="453" mass="51283">MVTSGVPMSDPEVISVDESEEDECLDMSNPMAHVKSQSNQSKPDQGQVKAKNQPRRESVTSTSSEESEVDEQLVPTPIVGKTVDLATESDEDEAFESKQTSNEDDRGSINLGKAVTQPEKSAPDNASKPKVTLSKWASRFLTPRAKPLVLEEPELEPLRDYILDDFGTRFRGNAGEEPQVDDDNEDSDNDDNSKLTVVGAPIVAKAEPKNDKPEKSKSDNPKARKESRYFRKDLSTKCFNCGEIGHMSNACVNTTVMRPCFMCGYRDHKANECPHLLCHRCNQPGHEVRKCPNGRHDIDFCSTCGGSDHESRRCPLRDHDNKNIRCMVCFEIGHLSCIPYSRPADRRIYCPKCCGAHTHDECYDNRGGDNSYYRSSHEDHGRSRYNDDNDSRRNNGRKACFLCNEYGHIAAQCMLNNRGGGKHQRFDDERPYNKRKRDDDSDRHSKKRHARYQ</sequence>